<dbReference type="AlphaFoldDB" id="A0A224YW35"/>
<evidence type="ECO:0008006" key="2">
    <source>
        <dbReference type="Google" id="ProtNLM"/>
    </source>
</evidence>
<dbReference type="EMBL" id="GFPF01008803">
    <property type="protein sequence ID" value="MAA19949.1"/>
    <property type="molecule type" value="Transcribed_RNA"/>
</dbReference>
<proteinExistence type="predicted"/>
<organism evidence="1">
    <name type="scientific">Rhipicephalus zambeziensis</name>
    <dbReference type="NCBI Taxonomy" id="60191"/>
    <lineage>
        <taxon>Eukaryota</taxon>
        <taxon>Metazoa</taxon>
        <taxon>Ecdysozoa</taxon>
        <taxon>Arthropoda</taxon>
        <taxon>Chelicerata</taxon>
        <taxon>Arachnida</taxon>
        <taxon>Acari</taxon>
        <taxon>Parasitiformes</taxon>
        <taxon>Ixodida</taxon>
        <taxon>Ixodoidea</taxon>
        <taxon>Ixodidae</taxon>
        <taxon>Rhipicephalinae</taxon>
        <taxon>Rhipicephalus</taxon>
        <taxon>Rhipicephalus</taxon>
    </lineage>
</organism>
<evidence type="ECO:0000313" key="1">
    <source>
        <dbReference type="EMBL" id="MAA19949.1"/>
    </source>
</evidence>
<sequence length="238" mass="26469">MSNSSQGAEEAVFPATGWENNITVIPRVSEESMLRYYTSRPGTEHNCDVDPFVLASTIRSNISQMSDGLVFIKASCYQSGEGESTYPVFAAITSEGEISSGSCECVNGQSACNHLMGALKTVALLQSKGFAKVPQNLRCTNLREEELVDDIMHQMKKLHRRHHQFKMRRQSIKEQDKSRERFRKALLEAAPDSLVARYMLKPPLSYVMTKSGPAPVGSPATYQKALLCYHFTRALGDP</sequence>
<reference evidence="1" key="1">
    <citation type="journal article" date="2017" name="Parasit. Vectors">
        <title>Sialotranscriptomics of Rhipicephalus zambeziensis reveals intricate expression profiles of secretory proteins and suggests tight temporal transcriptional regulation during blood-feeding.</title>
        <authorList>
            <person name="de Castro M.H."/>
            <person name="de Klerk D."/>
            <person name="Pienaar R."/>
            <person name="Rees D.J.G."/>
            <person name="Mans B.J."/>
        </authorList>
    </citation>
    <scope>NUCLEOTIDE SEQUENCE</scope>
    <source>
        <tissue evidence="1">Salivary glands</tissue>
    </source>
</reference>
<name>A0A224YW35_9ACAR</name>
<protein>
    <recommendedName>
        <fullName evidence="2">SWIM-type domain-containing protein</fullName>
    </recommendedName>
</protein>
<accession>A0A224YW35</accession>